<dbReference type="InterPro" id="IPR015797">
    <property type="entry name" value="NUDIX_hydrolase-like_dom_sf"/>
</dbReference>
<keyword evidence="5" id="KW-1185">Reference proteome</keyword>
<accession>A0A8H7VI58</accession>
<dbReference type="InterPro" id="IPR040008">
    <property type="entry name" value="Ribosomal_mL46"/>
</dbReference>
<dbReference type="PANTHER" id="PTHR13124">
    <property type="entry name" value="39S RIBOSOMAL PROTEIN L46, MITOCHONDRIAL PRECURSOR-RELATED"/>
    <property type="match status" value="1"/>
</dbReference>
<sequence length="169" mass="19524">MYRSVAAIIVTRKPITPAMTATAETANVGNTNNVQSLSRKPNEFLYLFVKKPRLHNAWQFPQGGMDLGETVSQAALRELAEECGTDIKVRLMDQEPMYTYQYEFPASFVRHKKRNFIGAKVEFIGAEWISGQCKPDGDEIIDFAWLSRHELDDYILNQEYKNLIHRYMQ</sequence>
<dbReference type="PROSITE" id="PS00893">
    <property type="entry name" value="NUDIX_BOX"/>
    <property type="match status" value="1"/>
</dbReference>
<dbReference type="SUPFAM" id="SSF55811">
    <property type="entry name" value="Nudix"/>
    <property type="match status" value="1"/>
</dbReference>
<dbReference type="PANTHER" id="PTHR13124:SF12">
    <property type="entry name" value="LARGE RIBOSOMAL SUBUNIT PROTEIN ML46"/>
    <property type="match status" value="1"/>
</dbReference>
<dbReference type="InterPro" id="IPR020476">
    <property type="entry name" value="Nudix_hydrolase"/>
</dbReference>
<gene>
    <name evidence="4" type="ORF">INT45_012656</name>
</gene>
<feature type="domain" description="Nudix hydrolase" evidence="3">
    <location>
        <begin position="1"/>
        <end position="169"/>
    </location>
</feature>
<name>A0A8H7VI58_9FUNG</name>
<comment type="similarity">
    <text evidence="2">Belongs to the Nudix hydrolase family.</text>
</comment>
<organism evidence="4 5">
    <name type="scientific">Circinella minor</name>
    <dbReference type="NCBI Taxonomy" id="1195481"/>
    <lineage>
        <taxon>Eukaryota</taxon>
        <taxon>Fungi</taxon>
        <taxon>Fungi incertae sedis</taxon>
        <taxon>Mucoromycota</taxon>
        <taxon>Mucoromycotina</taxon>
        <taxon>Mucoromycetes</taxon>
        <taxon>Mucorales</taxon>
        <taxon>Lichtheimiaceae</taxon>
        <taxon>Circinella</taxon>
    </lineage>
</organism>
<dbReference type="Proteomes" id="UP000646827">
    <property type="component" value="Unassembled WGS sequence"/>
</dbReference>
<dbReference type="OrthoDB" id="414075at2759"/>
<reference evidence="4 5" key="1">
    <citation type="submission" date="2020-12" db="EMBL/GenBank/DDBJ databases">
        <title>Metabolic potential, ecology and presence of endohyphal bacteria is reflected in genomic diversity of Mucoromycotina.</title>
        <authorList>
            <person name="Muszewska A."/>
            <person name="Okrasinska A."/>
            <person name="Steczkiewicz K."/>
            <person name="Drgas O."/>
            <person name="Orlowska M."/>
            <person name="Perlinska-Lenart U."/>
            <person name="Aleksandrzak-Piekarczyk T."/>
            <person name="Szatraj K."/>
            <person name="Zielenkiewicz U."/>
            <person name="Pilsyk S."/>
            <person name="Malc E."/>
            <person name="Mieczkowski P."/>
            <person name="Kruszewska J.S."/>
            <person name="Biernat P."/>
            <person name="Pawlowska J."/>
        </authorList>
    </citation>
    <scope>NUCLEOTIDE SEQUENCE [LARGE SCALE GENOMIC DNA]</scope>
    <source>
        <strain evidence="4 5">CBS 142.35</strain>
    </source>
</reference>
<dbReference type="GO" id="GO:0016787">
    <property type="term" value="F:hydrolase activity"/>
    <property type="evidence" value="ECO:0007669"/>
    <property type="project" value="UniProtKB-KW"/>
</dbReference>
<protein>
    <recommendedName>
        <fullName evidence="3">Nudix hydrolase domain-containing protein</fullName>
    </recommendedName>
</protein>
<dbReference type="PROSITE" id="PS51462">
    <property type="entry name" value="NUDIX"/>
    <property type="match status" value="1"/>
</dbReference>
<dbReference type="AlphaFoldDB" id="A0A8H7VI58"/>
<comment type="caution">
    <text evidence="4">The sequence shown here is derived from an EMBL/GenBank/DDBJ whole genome shotgun (WGS) entry which is preliminary data.</text>
</comment>
<dbReference type="EMBL" id="JAEPRB010000110">
    <property type="protein sequence ID" value="KAG2221405.1"/>
    <property type="molecule type" value="Genomic_DNA"/>
</dbReference>
<evidence type="ECO:0000313" key="5">
    <source>
        <dbReference type="Proteomes" id="UP000646827"/>
    </source>
</evidence>
<dbReference type="Gene3D" id="3.90.79.10">
    <property type="entry name" value="Nucleoside Triphosphate Pyrophosphohydrolase"/>
    <property type="match status" value="1"/>
</dbReference>
<evidence type="ECO:0000259" key="3">
    <source>
        <dbReference type="PROSITE" id="PS51462"/>
    </source>
</evidence>
<evidence type="ECO:0000256" key="2">
    <source>
        <dbReference type="RuleBase" id="RU003476"/>
    </source>
</evidence>
<dbReference type="InterPro" id="IPR020084">
    <property type="entry name" value="NUDIX_hydrolase_CS"/>
</dbReference>
<keyword evidence="1 2" id="KW-0378">Hydrolase</keyword>
<evidence type="ECO:0000256" key="1">
    <source>
        <dbReference type="ARBA" id="ARBA00022801"/>
    </source>
</evidence>
<dbReference type="InterPro" id="IPR000086">
    <property type="entry name" value="NUDIX_hydrolase_dom"/>
</dbReference>
<dbReference type="GO" id="GO:0003735">
    <property type="term" value="F:structural constituent of ribosome"/>
    <property type="evidence" value="ECO:0007669"/>
    <property type="project" value="InterPro"/>
</dbReference>
<dbReference type="GO" id="GO:0005762">
    <property type="term" value="C:mitochondrial large ribosomal subunit"/>
    <property type="evidence" value="ECO:0007669"/>
    <property type="project" value="TreeGrafter"/>
</dbReference>
<evidence type="ECO:0000313" key="4">
    <source>
        <dbReference type="EMBL" id="KAG2221405.1"/>
    </source>
</evidence>
<dbReference type="PRINTS" id="PR00502">
    <property type="entry name" value="NUDIXFAMILY"/>
</dbReference>
<dbReference type="Pfam" id="PF00293">
    <property type="entry name" value="NUDIX"/>
    <property type="match status" value="1"/>
</dbReference>
<proteinExistence type="inferred from homology"/>